<evidence type="ECO:0000313" key="18">
    <source>
        <dbReference type="Proteomes" id="UP000199679"/>
    </source>
</evidence>
<keyword evidence="5" id="KW-0597">Phosphoprotein</keyword>
<dbReference type="Proteomes" id="UP000199679">
    <property type="component" value="Chromosome I"/>
</dbReference>
<dbReference type="SMART" id="SM00304">
    <property type="entry name" value="HAMP"/>
    <property type="match status" value="1"/>
</dbReference>
<dbReference type="GO" id="GO:0005886">
    <property type="term" value="C:plasma membrane"/>
    <property type="evidence" value="ECO:0007669"/>
    <property type="project" value="UniProtKB-SubCell"/>
</dbReference>
<dbReference type="SMART" id="SM00387">
    <property type="entry name" value="HATPase_c"/>
    <property type="match status" value="1"/>
</dbReference>
<keyword evidence="12" id="KW-0902">Two-component regulatory system</keyword>
<organism evidence="17 18">
    <name type="scientific">Mucilaginibacter mallensis</name>
    <dbReference type="NCBI Taxonomy" id="652787"/>
    <lineage>
        <taxon>Bacteria</taxon>
        <taxon>Pseudomonadati</taxon>
        <taxon>Bacteroidota</taxon>
        <taxon>Sphingobacteriia</taxon>
        <taxon>Sphingobacteriales</taxon>
        <taxon>Sphingobacteriaceae</taxon>
        <taxon>Mucilaginibacter</taxon>
    </lineage>
</organism>
<proteinExistence type="predicted"/>
<dbReference type="PRINTS" id="PR00344">
    <property type="entry name" value="BCTRLSENSOR"/>
</dbReference>
<keyword evidence="9 17" id="KW-0418">Kinase</keyword>
<sequence>MKVRSRLSVQFTLMFAVLMLMVLTGIYFFAAHNRVNTFFEKLDDRATTVAQFYLAQDNLSNENFKDVLRKFPQSLSGETIRIYNDHFQSQFIPGGAVHWDVSILKQVVNQRKVQFFQDDRQVTGIYYKDNSGNFIIMVAAIDDSGYHYLNDLRLIMLFFFLAALVITYVMGSVFSKVALLPIVKITRNLKRIRSSSLDLRLPIAPKKTDEIDTLSVTINQLLEHLEQSFESQRSFIAHASHELRTPITTILGEAETTLVMDRPQSEYQSSLINIIRETERLNQIINSLMELVQTDIANYEFHNISMDELLWEIIDELSEENIDIQYNLLANRTKYTLQGNRQLLFIGINNIIKNAIKFSGKQKVYCALFCDEHGVNITIRDEGIGIGPKDMSRIFQPFYRAPNALNYSGYGIGLSLTHNIVKLHNGTINVTSTLHKGTTFHVIFPH</sequence>
<evidence type="ECO:0000256" key="14">
    <source>
        <dbReference type="SAM" id="Phobius"/>
    </source>
</evidence>
<name>A0A1H1Y1W3_MUCMA</name>
<evidence type="ECO:0000256" key="13">
    <source>
        <dbReference type="ARBA" id="ARBA00023136"/>
    </source>
</evidence>
<dbReference type="PANTHER" id="PTHR45528:SF1">
    <property type="entry name" value="SENSOR HISTIDINE KINASE CPXA"/>
    <property type="match status" value="1"/>
</dbReference>
<evidence type="ECO:0000256" key="10">
    <source>
        <dbReference type="ARBA" id="ARBA00022840"/>
    </source>
</evidence>
<evidence type="ECO:0000256" key="9">
    <source>
        <dbReference type="ARBA" id="ARBA00022777"/>
    </source>
</evidence>
<dbReference type="PANTHER" id="PTHR45528">
    <property type="entry name" value="SENSOR HISTIDINE KINASE CPXA"/>
    <property type="match status" value="1"/>
</dbReference>
<gene>
    <name evidence="17" type="ORF">SAMN05216490_2595</name>
</gene>
<dbReference type="SUPFAM" id="SSF55874">
    <property type="entry name" value="ATPase domain of HSP90 chaperone/DNA topoisomerase II/histidine kinase"/>
    <property type="match status" value="1"/>
</dbReference>
<dbReference type="EC" id="2.7.13.3" evidence="3"/>
<evidence type="ECO:0000313" key="17">
    <source>
        <dbReference type="EMBL" id="SDT14976.1"/>
    </source>
</evidence>
<dbReference type="InterPro" id="IPR005467">
    <property type="entry name" value="His_kinase_dom"/>
</dbReference>
<reference evidence="17 18" key="1">
    <citation type="submission" date="2016-10" db="EMBL/GenBank/DDBJ databases">
        <authorList>
            <person name="de Groot N.N."/>
        </authorList>
    </citation>
    <scope>NUCLEOTIDE SEQUENCE [LARGE SCALE GENOMIC DNA]</scope>
    <source>
        <strain evidence="17 18">MP1X4</strain>
    </source>
</reference>
<keyword evidence="13 14" id="KW-0472">Membrane</keyword>
<evidence type="ECO:0000256" key="5">
    <source>
        <dbReference type="ARBA" id="ARBA00022553"/>
    </source>
</evidence>
<evidence type="ECO:0000259" key="16">
    <source>
        <dbReference type="PROSITE" id="PS50885"/>
    </source>
</evidence>
<dbReference type="InterPro" id="IPR050398">
    <property type="entry name" value="HssS/ArlS-like"/>
</dbReference>
<comment type="catalytic activity">
    <reaction evidence="1">
        <text>ATP + protein L-histidine = ADP + protein N-phospho-L-histidine.</text>
        <dbReference type="EC" id="2.7.13.3"/>
    </reaction>
</comment>
<dbReference type="EMBL" id="LT629740">
    <property type="protein sequence ID" value="SDT14976.1"/>
    <property type="molecule type" value="Genomic_DNA"/>
</dbReference>
<keyword evidence="7 14" id="KW-0812">Transmembrane</keyword>
<dbReference type="PROSITE" id="PS50885">
    <property type="entry name" value="HAMP"/>
    <property type="match status" value="1"/>
</dbReference>
<evidence type="ECO:0000256" key="3">
    <source>
        <dbReference type="ARBA" id="ARBA00012438"/>
    </source>
</evidence>
<keyword evidence="4" id="KW-1003">Cell membrane</keyword>
<evidence type="ECO:0000256" key="1">
    <source>
        <dbReference type="ARBA" id="ARBA00000085"/>
    </source>
</evidence>
<protein>
    <recommendedName>
        <fullName evidence="3">histidine kinase</fullName>
        <ecNumber evidence="3">2.7.13.3</ecNumber>
    </recommendedName>
</protein>
<dbReference type="Pfam" id="PF00672">
    <property type="entry name" value="HAMP"/>
    <property type="match status" value="1"/>
</dbReference>
<feature type="domain" description="Histidine kinase" evidence="15">
    <location>
        <begin position="238"/>
        <end position="446"/>
    </location>
</feature>
<dbReference type="AlphaFoldDB" id="A0A1H1Y1W3"/>
<dbReference type="InterPro" id="IPR003660">
    <property type="entry name" value="HAMP_dom"/>
</dbReference>
<dbReference type="GO" id="GO:0000155">
    <property type="term" value="F:phosphorelay sensor kinase activity"/>
    <property type="evidence" value="ECO:0007669"/>
    <property type="project" value="InterPro"/>
</dbReference>
<keyword evidence="10" id="KW-0067">ATP-binding</keyword>
<evidence type="ECO:0000256" key="8">
    <source>
        <dbReference type="ARBA" id="ARBA00022741"/>
    </source>
</evidence>
<dbReference type="SUPFAM" id="SSF47384">
    <property type="entry name" value="Homodimeric domain of signal transducing histidine kinase"/>
    <property type="match status" value="1"/>
</dbReference>
<evidence type="ECO:0000256" key="6">
    <source>
        <dbReference type="ARBA" id="ARBA00022679"/>
    </source>
</evidence>
<dbReference type="InterPro" id="IPR036890">
    <property type="entry name" value="HATPase_C_sf"/>
</dbReference>
<dbReference type="InterPro" id="IPR003594">
    <property type="entry name" value="HATPase_dom"/>
</dbReference>
<evidence type="ECO:0000256" key="2">
    <source>
        <dbReference type="ARBA" id="ARBA00004651"/>
    </source>
</evidence>
<dbReference type="InterPro" id="IPR004358">
    <property type="entry name" value="Sig_transdc_His_kin-like_C"/>
</dbReference>
<dbReference type="PROSITE" id="PS50109">
    <property type="entry name" value="HIS_KIN"/>
    <property type="match status" value="1"/>
</dbReference>
<evidence type="ECO:0000256" key="12">
    <source>
        <dbReference type="ARBA" id="ARBA00023012"/>
    </source>
</evidence>
<evidence type="ECO:0000256" key="7">
    <source>
        <dbReference type="ARBA" id="ARBA00022692"/>
    </source>
</evidence>
<comment type="subcellular location">
    <subcellularLocation>
        <location evidence="2">Cell membrane</location>
        <topology evidence="2">Multi-pass membrane protein</topology>
    </subcellularLocation>
</comment>
<dbReference type="Pfam" id="PF02518">
    <property type="entry name" value="HATPase_c"/>
    <property type="match status" value="1"/>
</dbReference>
<dbReference type="Gene3D" id="6.10.340.10">
    <property type="match status" value="1"/>
</dbReference>
<feature type="transmembrane region" description="Helical" evidence="14">
    <location>
        <begin position="12"/>
        <end position="30"/>
    </location>
</feature>
<dbReference type="STRING" id="652787.SAMN05216490_2595"/>
<dbReference type="Pfam" id="PF00512">
    <property type="entry name" value="HisKA"/>
    <property type="match status" value="1"/>
</dbReference>
<evidence type="ECO:0000256" key="11">
    <source>
        <dbReference type="ARBA" id="ARBA00022989"/>
    </source>
</evidence>
<evidence type="ECO:0000259" key="15">
    <source>
        <dbReference type="PROSITE" id="PS50109"/>
    </source>
</evidence>
<dbReference type="GO" id="GO:0005524">
    <property type="term" value="F:ATP binding"/>
    <property type="evidence" value="ECO:0007669"/>
    <property type="project" value="UniProtKB-KW"/>
</dbReference>
<keyword evidence="11 14" id="KW-1133">Transmembrane helix</keyword>
<feature type="domain" description="HAMP" evidence="16">
    <location>
        <begin position="176"/>
        <end position="230"/>
    </location>
</feature>
<dbReference type="CDD" id="cd06225">
    <property type="entry name" value="HAMP"/>
    <property type="match status" value="1"/>
</dbReference>
<dbReference type="Gene3D" id="1.10.287.130">
    <property type="match status" value="1"/>
</dbReference>
<dbReference type="Gene3D" id="3.30.565.10">
    <property type="entry name" value="Histidine kinase-like ATPase, C-terminal domain"/>
    <property type="match status" value="1"/>
</dbReference>
<dbReference type="InterPro" id="IPR003661">
    <property type="entry name" value="HisK_dim/P_dom"/>
</dbReference>
<dbReference type="InterPro" id="IPR036097">
    <property type="entry name" value="HisK_dim/P_sf"/>
</dbReference>
<feature type="transmembrane region" description="Helical" evidence="14">
    <location>
        <begin position="154"/>
        <end position="183"/>
    </location>
</feature>
<evidence type="ECO:0000256" key="4">
    <source>
        <dbReference type="ARBA" id="ARBA00022475"/>
    </source>
</evidence>
<keyword evidence="18" id="KW-1185">Reference proteome</keyword>
<keyword evidence="8" id="KW-0547">Nucleotide-binding</keyword>
<dbReference type="CDD" id="cd00082">
    <property type="entry name" value="HisKA"/>
    <property type="match status" value="1"/>
</dbReference>
<dbReference type="SMART" id="SM00388">
    <property type="entry name" value="HisKA"/>
    <property type="match status" value="1"/>
</dbReference>
<accession>A0A1H1Y1W3</accession>
<keyword evidence="6" id="KW-0808">Transferase</keyword>